<accession>A0A1I5MM32</accession>
<keyword evidence="2" id="KW-1133">Transmembrane helix</keyword>
<feature type="transmembrane region" description="Helical" evidence="2">
    <location>
        <begin position="90"/>
        <end position="111"/>
    </location>
</feature>
<reference evidence="4" key="1">
    <citation type="submission" date="2016-10" db="EMBL/GenBank/DDBJ databases">
        <authorList>
            <person name="Varghese N."/>
            <person name="Submissions S."/>
        </authorList>
    </citation>
    <scope>NUCLEOTIDE SEQUENCE [LARGE SCALE GENOMIC DNA]</scope>
    <source>
        <strain evidence="4">CGMCC 1.7715</strain>
    </source>
</reference>
<keyword evidence="2" id="KW-0812">Transmembrane</keyword>
<evidence type="ECO:0000313" key="4">
    <source>
        <dbReference type="Proteomes" id="UP000199331"/>
    </source>
</evidence>
<evidence type="ECO:0000256" key="1">
    <source>
        <dbReference type="SAM" id="Coils"/>
    </source>
</evidence>
<gene>
    <name evidence="3" type="ORF">SAMN04488060_1446</name>
</gene>
<feature type="coiled-coil region" evidence="1">
    <location>
        <begin position="366"/>
        <end position="393"/>
    </location>
</feature>
<keyword evidence="2" id="KW-0472">Membrane</keyword>
<evidence type="ECO:0000313" key="3">
    <source>
        <dbReference type="EMBL" id="SFP10593.1"/>
    </source>
</evidence>
<dbReference type="EMBL" id="FOWZ01000002">
    <property type="protein sequence ID" value="SFP10593.1"/>
    <property type="molecule type" value="Genomic_DNA"/>
</dbReference>
<keyword evidence="1" id="KW-0175">Coiled coil</keyword>
<evidence type="ECO:0000256" key="2">
    <source>
        <dbReference type="SAM" id="Phobius"/>
    </source>
</evidence>
<feature type="coiled-coil region" evidence="1">
    <location>
        <begin position="712"/>
        <end position="746"/>
    </location>
</feature>
<proteinExistence type="predicted"/>
<keyword evidence="4" id="KW-1185">Reference proteome</keyword>
<name>A0A1I5MM32_9SPHN</name>
<dbReference type="STRING" id="604088.SAMN04488060_1446"/>
<evidence type="ECO:0008006" key="5">
    <source>
        <dbReference type="Google" id="ProtNLM"/>
    </source>
</evidence>
<organism evidence="3 4">
    <name type="scientific">Qipengyuania nanhaisediminis</name>
    <dbReference type="NCBI Taxonomy" id="604088"/>
    <lineage>
        <taxon>Bacteria</taxon>
        <taxon>Pseudomonadati</taxon>
        <taxon>Pseudomonadota</taxon>
        <taxon>Alphaproteobacteria</taxon>
        <taxon>Sphingomonadales</taxon>
        <taxon>Erythrobacteraceae</taxon>
        <taxon>Qipengyuania</taxon>
    </lineage>
</organism>
<sequence>MVALPTMRKRSHISVVEGEPATETVQEPEALELEEEFVEAEEWFDEEPEPLSRAGWIAPALAALLTAAWSGFYAWAHRSEILAGGTPQQWSGWITAWAIPVLLIVSLLMLARRNSTVEARRFGEVSRSLSEESARLEAKLAVVNRELSLAREFLESQSRELEFAGRSASERLSEHADRLQGLVRNNGEQVDAIASVSTTALDNMTRLRDSLPVIATSAKDVTNQIGGAGRNAQEQLDKLVEGFERLNEFGAASERQVVSLRERVDEAVEAFSAQAGDLERIAEERFAALREGSEAARADLDSREVEALAAIRTRSETLRGELAEAQQTANAEEELALSSMRERFTALRVEAAQASGAIRKGEEGAMDAWNTQVAEMKDRLASAVSEIEKMDAAVIEAATARLNVLFERAESINTQIRANGEALDHGAEQRLTALGEAQDRISRELAEKLGAIDAAISERREAQRSQMTVIAAEGDALAEKIANLGTTFETVTDQGREANETLATAIDALNEKLIGSREALDGTDAAVASLTDASVRLLELIQASARQSREDLPVAMEASEDRLAQIERRTSEIRDLLGEARRSGDTLTEGMAEVERRTREAMEGFENFQSGFGETAAAQVDSVERLRSGITALSAESEQLAERVQGELRTAIAALETSARDAMTAIESEETARVENLAKSVAERSAEAIDNALAEHTDTALARLDEARKRSSDAARDATKQLRDQLKRLNDLTGNLEARIAHAREKATDSVDSDFARRVALITESLNSNAIDISKALSTEVTDSAWASYLRGDRGIFTRRAVRLIDNGEAREIAELYDEDPDFREHANRYIHDFEALLRNLLSTRDGNAISVTLLSSDMGKLYVAMAQALERLRN</sequence>
<feature type="coiled-coil region" evidence="1">
    <location>
        <begin position="308"/>
        <end position="335"/>
    </location>
</feature>
<dbReference type="Proteomes" id="UP000199331">
    <property type="component" value="Unassembled WGS sequence"/>
</dbReference>
<feature type="transmembrane region" description="Helical" evidence="2">
    <location>
        <begin position="56"/>
        <end position="75"/>
    </location>
</feature>
<dbReference type="AlphaFoldDB" id="A0A1I5MM32"/>
<protein>
    <recommendedName>
        <fullName evidence="5">ATPase</fullName>
    </recommendedName>
</protein>